<dbReference type="SUPFAM" id="SSF101473">
    <property type="entry name" value="DhaL-like"/>
    <property type="match status" value="1"/>
</dbReference>
<comment type="caution">
    <text evidence="2">The sequence shown here is derived from an EMBL/GenBank/DDBJ whole genome shotgun (WGS) entry which is preliminary data.</text>
</comment>
<dbReference type="InterPro" id="IPR050270">
    <property type="entry name" value="DegV_domain_contain"/>
</dbReference>
<dbReference type="InterPro" id="IPR004007">
    <property type="entry name" value="DhaL_dom"/>
</dbReference>
<keyword evidence="3" id="KW-1185">Reference proteome</keyword>
<dbReference type="PROSITE" id="PS51480">
    <property type="entry name" value="DHAL"/>
    <property type="match status" value="1"/>
</dbReference>
<dbReference type="PANTHER" id="PTHR33434:SF4">
    <property type="entry name" value="PHOSPHATASE PROTEIN"/>
    <property type="match status" value="1"/>
</dbReference>
<dbReference type="InterPro" id="IPR036117">
    <property type="entry name" value="DhaL_dom_sf"/>
</dbReference>
<evidence type="ECO:0000313" key="2">
    <source>
        <dbReference type="EMBL" id="MDF8263780.1"/>
    </source>
</evidence>
<dbReference type="RefSeq" id="WP_277191431.1">
    <property type="nucleotide sequence ID" value="NZ_JAROAV010000021.1"/>
</dbReference>
<gene>
    <name evidence="2" type="ORF">P4R38_05945</name>
</gene>
<dbReference type="EMBL" id="JAROAV010000021">
    <property type="protein sequence ID" value="MDF8263780.1"/>
    <property type="molecule type" value="Genomic_DNA"/>
</dbReference>
<proteinExistence type="predicted"/>
<dbReference type="SMART" id="SM01120">
    <property type="entry name" value="Dak2"/>
    <property type="match status" value="1"/>
</dbReference>
<name>A0ABT6C4H5_9MICO</name>
<reference evidence="2 3" key="1">
    <citation type="submission" date="2023-03" db="EMBL/GenBank/DDBJ databases">
        <title>YIM 133296 draft genome.</title>
        <authorList>
            <person name="Xiong L."/>
        </authorList>
    </citation>
    <scope>NUCLEOTIDE SEQUENCE [LARGE SCALE GENOMIC DNA]</scope>
    <source>
        <strain evidence="2 3">YIM 133296</strain>
    </source>
</reference>
<dbReference type="Pfam" id="PF02734">
    <property type="entry name" value="Dak2"/>
    <property type="match status" value="1"/>
</dbReference>
<feature type="domain" description="DhaL" evidence="1">
    <location>
        <begin position="9"/>
        <end position="199"/>
    </location>
</feature>
<dbReference type="Proteomes" id="UP001528912">
    <property type="component" value="Unassembled WGS sequence"/>
</dbReference>
<dbReference type="Gene3D" id="1.25.40.340">
    <property type="match status" value="1"/>
</dbReference>
<sequence length="499" mass="51118">MTLDVLDLPALRRWVVIARADLARHAAAINGLNVFPVPDGDTGTNLLLTLDEAAREVAALRLTGLAESAEALARATLTSARGNSGVILSQLVRGVAEIAGRGTGEQLDHDDLRQALARASVLARSGVARPVEGTVLSVASAAADGCADGSSLAEVSGRAITAGREALARTREQLDVLREAGVVDAGGAGYLLVLEALDRVVRDDPSPADGDATPEWLLAAGPVSLGAAGSDDCGPRHDGPAYEVMYLLDDSDDVRVERLRGRLDALGDSVVVAGGPRVWSVHVHVDDVAAALNAGVGAGRPHRFRVTRFDVGAPPPRPVAGFGMLVVADGLGDLDGVRGSQVALVDVADVRDQPGAVVDRLRDLGGDEGVLALTDSTAAAEIVHEAAAIVGRVVHVVGSHPVHVLAGLSVIDGDGSLVDAARDALEVVDEAVVVLLERTGAEQTAQVLDRVRESGAEVVTLVTGAGAQVPAELLDGLAGVEVTVLESRARGWALAVGLE</sequence>
<dbReference type="InterPro" id="IPR033470">
    <property type="entry name" value="FakA-like_C"/>
</dbReference>
<evidence type="ECO:0000313" key="3">
    <source>
        <dbReference type="Proteomes" id="UP001528912"/>
    </source>
</evidence>
<dbReference type="SMART" id="SM01121">
    <property type="entry name" value="Dak1_2"/>
    <property type="match status" value="1"/>
</dbReference>
<accession>A0ABT6C4H5</accession>
<dbReference type="PANTHER" id="PTHR33434">
    <property type="entry name" value="DEGV DOMAIN-CONTAINING PROTEIN DR_1986-RELATED"/>
    <property type="match status" value="1"/>
</dbReference>
<evidence type="ECO:0000259" key="1">
    <source>
        <dbReference type="PROSITE" id="PS51480"/>
    </source>
</evidence>
<protein>
    <submittedName>
        <fullName evidence="2">DAK2 domain-containing protein</fullName>
    </submittedName>
</protein>
<organism evidence="2 3">
    <name type="scientific">Luteipulveratus flavus</name>
    <dbReference type="NCBI Taxonomy" id="3031728"/>
    <lineage>
        <taxon>Bacteria</taxon>
        <taxon>Bacillati</taxon>
        <taxon>Actinomycetota</taxon>
        <taxon>Actinomycetes</taxon>
        <taxon>Micrococcales</taxon>
        <taxon>Dermacoccaceae</taxon>
        <taxon>Luteipulveratus</taxon>
    </lineage>
</organism>
<dbReference type="Pfam" id="PF21645">
    <property type="entry name" value="FakA-like_M"/>
    <property type="match status" value="1"/>
</dbReference>
<dbReference type="InterPro" id="IPR048394">
    <property type="entry name" value="FakA-like_M"/>
</dbReference>